<sequence length="61" mass="6834">GKCNQARRPWRLRLASPRLAFPMASPRPAPGLLLDPLIQSPPSLWNYHWSPPVHCVQAPAL</sequence>
<reference evidence="1 2" key="1">
    <citation type="submission" date="2024-02" db="EMBL/GenBank/DDBJ databases">
        <authorList>
            <person name="Vignale AGUSTIN F."/>
            <person name="Sosa J E."/>
            <person name="Modenutti C."/>
        </authorList>
    </citation>
    <scope>NUCLEOTIDE SEQUENCE [LARGE SCALE GENOMIC DNA]</scope>
</reference>
<comment type="caution">
    <text evidence="1">The sequence shown here is derived from an EMBL/GenBank/DDBJ whole genome shotgun (WGS) entry which is preliminary data.</text>
</comment>
<keyword evidence="2" id="KW-1185">Reference proteome</keyword>
<accession>A0ABC8SZT6</accession>
<name>A0ABC8SZT6_9AQUA</name>
<protein>
    <submittedName>
        <fullName evidence="1">Uncharacterized protein</fullName>
    </submittedName>
</protein>
<dbReference type="Proteomes" id="UP001642360">
    <property type="component" value="Unassembled WGS sequence"/>
</dbReference>
<dbReference type="EMBL" id="CAUOFW020003946">
    <property type="protein sequence ID" value="CAK9162708.1"/>
    <property type="molecule type" value="Genomic_DNA"/>
</dbReference>
<dbReference type="AlphaFoldDB" id="A0ABC8SZT6"/>
<feature type="non-terminal residue" evidence="1">
    <location>
        <position position="1"/>
    </location>
</feature>
<evidence type="ECO:0000313" key="1">
    <source>
        <dbReference type="EMBL" id="CAK9162708.1"/>
    </source>
</evidence>
<proteinExistence type="predicted"/>
<gene>
    <name evidence="1" type="ORF">ILEXP_LOCUS31654</name>
</gene>
<evidence type="ECO:0000313" key="2">
    <source>
        <dbReference type="Proteomes" id="UP001642360"/>
    </source>
</evidence>
<organism evidence="1 2">
    <name type="scientific">Ilex paraguariensis</name>
    <name type="common">yerba mate</name>
    <dbReference type="NCBI Taxonomy" id="185542"/>
    <lineage>
        <taxon>Eukaryota</taxon>
        <taxon>Viridiplantae</taxon>
        <taxon>Streptophyta</taxon>
        <taxon>Embryophyta</taxon>
        <taxon>Tracheophyta</taxon>
        <taxon>Spermatophyta</taxon>
        <taxon>Magnoliopsida</taxon>
        <taxon>eudicotyledons</taxon>
        <taxon>Gunneridae</taxon>
        <taxon>Pentapetalae</taxon>
        <taxon>asterids</taxon>
        <taxon>campanulids</taxon>
        <taxon>Aquifoliales</taxon>
        <taxon>Aquifoliaceae</taxon>
        <taxon>Ilex</taxon>
    </lineage>
</organism>